<evidence type="ECO:0000256" key="2">
    <source>
        <dbReference type="ARBA" id="ARBA00022801"/>
    </source>
</evidence>
<keyword evidence="5" id="KW-1185">Reference proteome</keyword>
<reference evidence="4 5" key="1">
    <citation type="submission" date="2019-03" db="EMBL/GenBank/DDBJ databases">
        <title>Genomic Encyclopedia of Type Strains, Phase IV (KMG-IV): sequencing the most valuable type-strain genomes for metagenomic binning, comparative biology and taxonomic classification.</title>
        <authorList>
            <person name="Goeker M."/>
        </authorList>
    </citation>
    <scope>NUCLEOTIDE SEQUENCE [LARGE SCALE GENOMIC DNA]</scope>
    <source>
        <strain evidence="4 5">DSM 44496</strain>
    </source>
</reference>
<dbReference type="Gene3D" id="3.10.129.10">
    <property type="entry name" value="Hotdog Thioesterase"/>
    <property type="match status" value="1"/>
</dbReference>
<dbReference type="EMBL" id="SNXK01000001">
    <property type="protein sequence ID" value="TDP41188.1"/>
    <property type="molecule type" value="Genomic_DNA"/>
</dbReference>
<gene>
    <name evidence="4" type="ORF">DFR75_101286</name>
</gene>
<organism evidence="4 5">
    <name type="scientific">Nocardia ignorata</name>
    <dbReference type="NCBI Taxonomy" id="145285"/>
    <lineage>
        <taxon>Bacteria</taxon>
        <taxon>Bacillati</taxon>
        <taxon>Actinomycetota</taxon>
        <taxon>Actinomycetes</taxon>
        <taxon>Mycobacteriales</taxon>
        <taxon>Nocardiaceae</taxon>
        <taxon>Nocardia</taxon>
    </lineage>
</organism>
<sequence length="142" mass="15613">MSENPLSWADITPELMTKMSEGTFTDLIGMRFTEVSADRVRGEWEVRPQLHQPAGIQNGGVYCTVIETLASVGASVWFGERGQVVGVNNNTDFLRAVREGTLTAEATPIHRGRSQQLWVVVITDAEGRMVARGQVRLQNLAA</sequence>
<proteinExistence type="inferred from homology"/>
<evidence type="ECO:0000313" key="4">
    <source>
        <dbReference type="EMBL" id="TDP41188.1"/>
    </source>
</evidence>
<dbReference type="AlphaFoldDB" id="A0A4R6PRA8"/>
<dbReference type="Pfam" id="PF03061">
    <property type="entry name" value="4HBT"/>
    <property type="match status" value="1"/>
</dbReference>
<dbReference type="RefSeq" id="WP_133733771.1">
    <property type="nucleotide sequence ID" value="NZ_SNXK01000001.1"/>
</dbReference>
<feature type="domain" description="Thioesterase" evidence="3">
    <location>
        <begin position="55"/>
        <end position="130"/>
    </location>
</feature>
<dbReference type="GO" id="GO:0005829">
    <property type="term" value="C:cytosol"/>
    <property type="evidence" value="ECO:0007669"/>
    <property type="project" value="TreeGrafter"/>
</dbReference>
<dbReference type="InterPro" id="IPR003736">
    <property type="entry name" value="PAAI_dom"/>
</dbReference>
<dbReference type="InterPro" id="IPR006683">
    <property type="entry name" value="Thioestr_dom"/>
</dbReference>
<dbReference type="NCBIfam" id="TIGR00369">
    <property type="entry name" value="unchar_dom_1"/>
    <property type="match status" value="1"/>
</dbReference>
<keyword evidence="2" id="KW-0378">Hydrolase</keyword>
<accession>A0A4R6PRA8</accession>
<protein>
    <submittedName>
        <fullName evidence="4">Uncharacterized protein (TIGR00369 family)</fullName>
    </submittedName>
</protein>
<dbReference type="Proteomes" id="UP000295087">
    <property type="component" value="Unassembled WGS sequence"/>
</dbReference>
<comment type="caution">
    <text evidence="4">The sequence shown here is derived from an EMBL/GenBank/DDBJ whole genome shotgun (WGS) entry which is preliminary data.</text>
</comment>
<dbReference type="CDD" id="cd03443">
    <property type="entry name" value="PaaI_thioesterase"/>
    <property type="match status" value="1"/>
</dbReference>
<dbReference type="InterPro" id="IPR029069">
    <property type="entry name" value="HotDog_dom_sf"/>
</dbReference>
<dbReference type="PANTHER" id="PTHR43240:SF5">
    <property type="entry name" value="1,4-DIHYDROXY-2-NAPHTHOYL-COA THIOESTERASE 1"/>
    <property type="match status" value="1"/>
</dbReference>
<dbReference type="PANTHER" id="PTHR43240">
    <property type="entry name" value="1,4-DIHYDROXY-2-NAPHTHOYL-COA THIOESTERASE 1"/>
    <property type="match status" value="1"/>
</dbReference>
<evidence type="ECO:0000259" key="3">
    <source>
        <dbReference type="Pfam" id="PF03061"/>
    </source>
</evidence>
<name>A0A4R6PRA8_NOCIG</name>
<evidence type="ECO:0000256" key="1">
    <source>
        <dbReference type="ARBA" id="ARBA00008324"/>
    </source>
</evidence>
<comment type="similarity">
    <text evidence="1">Belongs to the thioesterase PaaI family.</text>
</comment>
<evidence type="ECO:0000313" key="5">
    <source>
        <dbReference type="Proteomes" id="UP000295087"/>
    </source>
</evidence>
<dbReference type="SUPFAM" id="SSF54637">
    <property type="entry name" value="Thioesterase/thiol ester dehydrase-isomerase"/>
    <property type="match status" value="1"/>
</dbReference>
<dbReference type="GO" id="GO:0061522">
    <property type="term" value="F:1,4-dihydroxy-2-naphthoyl-CoA thioesterase activity"/>
    <property type="evidence" value="ECO:0007669"/>
    <property type="project" value="TreeGrafter"/>
</dbReference>